<organism evidence="1 2">
    <name type="scientific">Methanococcus maripaludis</name>
    <name type="common">Methanococcus deltae</name>
    <dbReference type="NCBI Taxonomy" id="39152"/>
    <lineage>
        <taxon>Archaea</taxon>
        <taxon>Methanobacteriati</taxon>
        <taxon>Methanobacteriota</taxon>
        <taxon>Methanomada group</taxon>
        <taxon>Methanococci</taxon>
        <taxon>Methanococcales</taxon>
        <taxon>Methanococcaceae</taxon>
        <taxon>Methanococcus</taxon>
    </lineage>
</organism>
<sequence length="69" mass="8155">MSNSKIHMVTGRNVITTDMEIIPISDFLYRELERNEIVNDTFGIINENDTRYRSLSMKDTLKLIDEYLK</sequence>
<dbReference type="AlphaFoldDB" id="A0A7J9NVP3"/>
<dbReference type="EMBL" id="JACDUH010000003">
    <property type="protein sequence ID" value="MBA2851750.1"/>
    <property type="molecule type" value="Genomic_DNA"/>
</dbReference>
<name>A0A7J9NVP3_METMI</name>
<evidence type="ECO:0000313" key="1">
    <source>
        <dbReference type="EMBL" id="MBA2851750.1"/>
    </source>
</evidence>
<reference evidence="1 2" key="1">
    <citation type="submission" date="2020-07" db="EMBL/GenBank/DDBJ databases">
        <title>Genomic Encyclopedia of Type Strains, Phase IV (KMG-V): Genome sequencing to study the core and pangenomes of soil and plant-associated prokaryotes.</title>
        <authorList>
            <person name="Whitman W."/>
        </authorList>
    </citation>
    <scope>NUCLEOTIDE SEQUENCE [LARGE SCALE GENOMIC DNA]</scope>
    <source>
        <strain evidence="1 2">A1</strain>
    </source>
</reference>
<protein>
    <submittedName>
        <fullName evidence="1">Uncharacterized protein</fullName>
    </submittedName>
</protein>
<dbReference type="RefSeq" id="WP_181501572.1">
    <property type="nucleotide sequence ID" value="NZ_JACDUH010000003.1"/>
</dbReference>
<accession>A0A7J9NVP3</accession>
<gene>
    <name evidence="1" type="ORF">HNP86_001909</name>
</gene>
<comment type="caution">
    <text evidence="1">The sequence shown here is derived from an EMBL/GenBank/DDBJ whole genome shotgun (WGS) entry which is preliminary data.</text>
</comment>
<proteinExistence type="predicted"/>
<dbReference type="Proteomes" id="UP000564425">
    <property type="component" value="Unassembled WGS sequence"/>
</dbReference>
<evidence type="ECO:0000313" key="2">
    <source>
        <dbReference type="Proteomes" id="UP000564425"/>
    </source>
</evidence>